<dbReference type="EMBL" id="FTNE01000005">
    <property type="protein sequence ID" value="SIQ47950.1"/>
    <property type="molecule type" value="Genomic_DNA"/>
</dbReference>
<dbReference type="OrthoDB" id="7281031at2"/>
<feature type="coiled-coil region" evidence="1">
    <location>
        <begin position="69"/>
        <end position="103"/>
    </location>
</feature>
<accession>A0A8G2FDI9</accession>
<name>A0A8G2FDI9_ACIRU</name>
<reference evidence="2 3" key="1">
    <citation type="submission" date="2017-01" db="EMBL/GenBank/DDBJ databases">
        <authorList>
            <person name="Varghese N."/>
            <person name="Submissions S."/>
        </authorList>
    </citation>
    <scope>NUCLEOTIDE SEQUENCE [LARGE SCALE GENOMIC DNA]</scope>
    <source>
        <strain evidence="2 3">ATCC 35905</strain>
    </source>
</reference>
<evidence type="ECO:0000313" key="2">
    <source>
        <dbReference type="EMBL" id="SIQ47950.1"/>
    </source>
</evidence>
<proteinExistence type="predicted"/>
<dbReference type="Gene3D" id="1.20.5.340">
    <property type="match status" value="1"/>
</dbReference>
<keyword evidence="3" id="KW-1185">Reference proteome</keyword>
<evidence type="ECO:0000256" key="1">
    <source>
        <dbReference type="SAM" id="Coils"/>
    </source>
</evidence>
<gene>
    <name evidence="2" type="ORF">SAMN05421828_10571</name>
</gene>
<sequence length="331" mass="33852">MSEPENHPMPPQGEAIVDHPITTPIDDPVITPTAPPERTDNRGPIVAGIVLFLLLAAGEAWLFHAQSTASDQTSTIAALTQQVDSLKSEVATLQSRLETTNTKVAGLANRPAPSPPAPQVKVEPKIPSALADQIKTMQAGIASLSTTALADHAALATLQTNAADLPKQVAKAQMLAQLAQASLALENGAPLGTIPNAPEALVRYATAAPPTLAGLKASFPAYADEATIAGGDVAASGGFWQRVKGRVESMVTIRHNARVLVGSRAAGILGAAQTDLDHNDLTAALTALKPLPQGAATVMAPWISKANHLIAARTALATMAASPATGAAGSH</sequence>
<dbReference type="AlphaFoldDB" id="A0A8G2FDI9"/>
<protein>
    <submittedName>
        <fullName evidence="2">Uncharacterized conserved protein</fullName>
    </submittedName>
</protein>
<dbReference type="RefSeq" id="WP_051657219.1">
    <property type="nucleotide sequence ID" value="NZ_FTNE01000005.1"/>
</dbReference>
<evidence type="ECO:0000313" key="3">
    <source>
        <dbReference type="Proteomes" id="UP000186308"/>
    </source>
</evidence>
<organism evidence="2 3">
    <name type="scientific">Acidiphilium rubrum</name>
    <dbReference type="NCBI Taxonomy" id="526"/>
    <lineage>
        <taxon>Bacteria</taxon>
        <taxon>Pseudomonadati</taxon>
        <taxon>Pseudomonadota</taxon>
        <taxon>Alphaproteobacteria</taxon>
        <taxon>Acetobacterales</taxon>
        <taxon>Acidocellaceae</taxon>
        <taxon>Acidiphilium</taxon>
    </lineage>
</organism>
<keyword evidence="1" id="KW-0175">Coiled coil</keyword>
<dbReference type="Proteomes" id="UP000186308">
    <property type="component" value="Unassembled WGS sequence"/>
</dbReference>
<comment type="caution">
    <text evidence="2">The sequence shown here is derived from an EMBL/GenBank/DDBJ whole genome shotgun (WGS) entry which is preliminary data.</text>
</comment>